<dbReference type="Pfam" id="PF10974">
    <property type="entry name" value="DUF2804"/>
    <property type="match status" value="1"/>
</dbReference>
<proteinExistence type="predicted"/>
<evidence type="ECO:0000313" key="1">
    <source>
        <dbReference type="EMBL" id="MCU9612883.1"/>
    </source>
</evidence>
<dbReference type="PANTHER" id="PTHR35868">
    <property type="entry name" value="DUF2804 DOMAIN-CONTAINING PROTEIN-RELATED"/>
    <property type="match status" value="1"/>
</dbReference>
<comment type="caution">
    <text evidence="1">The sequence shown here is derived from an EMBL/GenBank/DDBJ whole genome shotgun (WGS) entry which is preliminary data.</text>
</comment>
<evidence type="ECO:0000313" key="2">
    <source>
        <dbReference type="Proteomes" id="UP001209318"/>
    </source>
</evidence>
<dbReference type="Proteomes" id="UP001209318">
    <property type="component" value="Unassembled WGS sequence"/>
</dbReference>
<name>A0AAE3LSM1_9BACI</name>
<keyword evidence="2" id="KW-1185">Reference proteome</keyword>
<organism evidence="1 2">
    <name type="scientific">Perspicuibacillus lycopersici</name>
    <dbReference type="NCBI Taxonomy" id="1325689"/>
    <lineage>
        <taxon>Bacteria</taxon>
        <taxon>Bacillati</taxon>
        <taxon>Bacillota</taxon>
        <taxon>Bacilli</taxon>
        <taxon>Bacillales</taxon>
        <taxon>Bacillaceae</taxon>
        <taxon>Perspicuibacillus</taxon>
    </lineage>
</organism>
<gene>
    <name evidence="1" type="ORF">OEV98_04880</name>
</gene>
<protein>
    <submittedName>
        <fullName evidence="1">DUF2804 domain-containing protein</fullName>
    </submittedName>
</protein>
<sequence>MKQADSIRNSIKTNSIKDKEAQLVVDGVRHHGRFKARPHIVDPLDASSRIPRALRRLRLKEWVGFTLLHPELSSSMILQEAHYLASSEIYVRDRYGMVEHSRNVRGGSLHLSPKLFPSTQTIDCKGYQISYKWSDKPEGQHRIQVSVKSTVDQEAIIMDLELNGARSTVPLSVSSPLPGGAMYTHKVAYPASGKVTVGSRSYTFDPSRDLVVLDEHRTFLPYRTTWLWGTFAVLTQEGIIGANFANRPVVPETDEESCLWTPGACEPLANITFTQISEDPLSPWRITSADGRLDVTFTPEDRKGVKHQLVVASIDYWQLVGTYTGNVSGRKVNNVRGVCESMRARL</sequence>
<dbReference type="RefSeq" id="WP_263072095.1">
    <property type="nucleotide sequence ID" value="NZ_JAOUSF010000002.1"/>
</dbReference>
<reference evidence="1" key="1">
    <citation type="submission" date="2022-10" db="EMBL/GenBank/DDBJ databases">
        <title>Description of Fervidibacillus gen. nov. in the family Fervidibacillaceae fam. nov. with two species, Fervidibacillus albus sp. nov., and Fervidibacillus halotolerans sp. nov., isolated from tidal flat sediments.</title>
        <authorList>
            <person name="Kwon K.K."/>
            <person name="Yang S.-H."/>
        </authorList>
    </citation>
    <scope>NUCLEOTIDE SEQUENCE</scope>
    <source>
        <strain evidence="1">JCM 19140</strain>
    </source>
</reference>
<dbReference type="PANTHER" id="PTHR35868:SF4">
    <property type="entry name" value="DUF2804 DOMAIN-CONTAINING PROTEIN"/>
    <property type="match status" value="1"/>
</dbReference>
<dbReference type="EMBL" id="JAOUSF010000002">
    <property type="protein sequence ID" value="MCU9612883.1"/>
    <property type="molecule type" value="Genomic_DNA"/>
</dbReference>
<dbReference type="InterPro" id="IPR021243">
    <property type="entry name" value="DUF2804"/>
</dbReference>
<accession>A0AAE3LSM1</accession>
<dbReference type="AlphaFoldDB" id="A0AAE3LSM1"/>